<dbReference type="Gene3D" id="3.40.50.300">
    <property type="entry name" value="P-loop containing nucleotide triphosphate hydrolases"/>
    <property type="match status" value="1"/>
</dbReference>
<evidence type="ECO:0000256" key="5">
    <source>
        <dbReference type="ARBA" id="ARBA00022801"/>
    </source>
</evidence>
<evidence type="ECO:0000256" key="6">
    <source>
        <dbReference type="ARBA" id="ARBA00022840"/>
    </source>
</evidence>
<dbReference type="EMBL" id="UOGA01000270">
    <property type="protein sequence ID" value="VAX24316.1"/>
    <property type="molecule type" value="Genomic_DNA"/>
</dbReference>
<dbReference type="SMART" id="SM00534">
    <property type="entry name" value="MUTSac"/>
    <property type="match status" value="1"/>
</dbReference>
<dbReference type="GO" id="GO:0045910">
    <property type="term" value="P:negative regulation of DNA recombination"/>
    <property type="evidence" value="ECO:0007669"/>
    <property type="project" value="InterPro"/>
</dbReference>
<dbReference type="AlphaFoldDB" id="A0A3B1C1D4"/>
<dbReference type="InterPro" id="IPR045076">
    <property type="entry name" value="MutS"/>
</dbReference>
<dbReference type="Pfam" id="PF00488">
    <property type="entry name" value="MutS_V"/>
    <property type="match status" value="1"/>
</dbReference>
<dbReference type="InterPro" id="IPR007696">
    <property type="entry name" value="DNA_mismatch_repair_MutS_core"/>
</dbReference>
<feature type="domain" description="Smr" evidence="10">
    <location>
        <begin position="706"/>
        <end position="781"/>
    </location>
</feature>
<keyword evidence="3" id="KW-0547">Nucleotide-binding</keyword>
<dbReference type="SUPFAM" id="SSF48334">
    <property type="entry name" value="DNA repair protein MutS, domain III"/>
    <property type="match status" value="1"/>
</dbReference>
<name>A0A3B1C1D4_9ZZZZ</name>
<evidence type="ECO:0000256" key="1">
    <source>
        <dbReference type="ARBA" id="ARBA00022722"/>
    </source>
</evidence>
<keyword evidence="9" id="KW-0175">Coiled coil</keyword>
<evidence type="ECO:0000256" key="4">
    <source>
        <dbReference type="ARBA" id="ARBA00022759"/>
    </source>
</evidence>
<dbReference type="FunFam" id="3.30.1370.110:FF:000004">
    <property type="entry name" value="Endonuclease MutS2"/>
    <property type="match status" value="1"/>
</dbReference>
<dbReference type="InterPro" id="IPR027417">
    <property type="entry name" value="P-loop_NTPase"/>
</dbReference>
<dbReference type="Pfam" id="PF01713">
    <property type="entry name" value="Smr"/>
    <property type="match status" value="1"/>
</dbReference>
<evidence type="ECO:0000256" key="9">
    <source>
        <dbReference type="SAM" id="Coils"/>
    </source>
</evidence>
<dbReference type="PANTHER" id="PTHR48466:SF2">
    <property type="entry name" value="OS10G0509000 PROTEIN"/>
    <property type="match status" value="1"/>
</dbReference>
<evidence type="ECO:0000256" key="7">
    <source>
        <dbReference type="ARBA" id="ARBA00022884"/>
    </source>
</evidence>
<dbReference type="InterPro" id="IPR036187">
    <property type="entry name" value="DNA_mismatch_repair_MutS_sf"/>
</dbReference>
<evidence type="ECO:0000256" key="2">
    <source>
        <dbReference type="ARBA" id="ARBA00022730"/>
    </source>
</evidence>
<dbReference type="Pfam" id="PF20297">
    <property type="entry name" value="MSSS"/>
    <property type="match status" value="1"/>
</dbReference>
<dbReference type="PIRSF" id="PIRSF005814">
    <property type="entry name" value="MutS_YshD"/>
    <property type="match status" value="1"/>
</dbReference>
<organism evidence="11">
    <name type="scientific">hydrothermal vent metagenome</name>
    <dbReference type="NCBI Taxonomy" id="652676"/>
    <lineage>
        <taxon>unclassified sequences</taxon>
        <taxon>metagenomes</taxon>
        <taxon>ecological metagenomes</taxon>
    </lineage>
</organism>
<keyword evidence="7" id="KW-0694">RNA-binding</keyword>
<feature type="coiled-coil region" evidence="9">
    <location>
        <begin position="513"/>
        <end position="590"/>
    </location>
</feature>
<dbReference type="SUPFAM" id="SSF52540">
    <property type="entry name" value="P-loop containing nucleoside triphosphate hydrolases"/>
    <property type="match status" value="1"/>
</dbReference>
<dbReference type="PROSITE" id="PS50828">
    <property type="entry name" value="SMR"/>
    <property type="match status" value="1"/>
</dbReference>
<dbReference type="SUPFAM" id="SSF160443">
    <property type="entry name" value="SMR domain-like"/>
    <property type="match status" value="1"/>
</dbReference>
<dbReference type="HAMAP" id="MF_00092">
    <property type="entry name" value="MutS2"/>
    <property type="match status" value="1"/>
</dbReference>
<sequence length="782" mass="85904">MPDISRAYEALGLDKVVSELTARANTATGKIAIGDIKPLATLEEAERALDITAAMIELMSARPDFDIEPCENPLGLLVKARKYQALTGAEIRAFTPLLRNSEKLHNLFSIEEVGEDHPLSVPLPSVHGLADLIDEAIDEEGSVRSDATPEIERLYKAARSLKHAIGEKAQNLLKDKGISPMLQDEYVTLREDRFVLPIRAEHKSHIDGIVHDSSNSGQTFFIEPKALVEMNNRLKTAEMELDHEIKRLLHDITMMIVEETEVIELIHDSITRLDVIASKARLAMDLSCSRPVFGERVDLKNVANPLMLLEGKKVVRNNISIRQGAKALVISGPNAGGKTVSLKTVGLLSIMARMGLFITAEEGSRFPFYKHIYADIGDSQSITDDLSTFSAHIKAINEITRNAGYGSLVLVDELMVSTDPKEGSALAVATLDYLVLAGADVIVTTHYGDLKILAQSQPYYHNVSMEFDDLAARPTYRIVDGAPGSSSALAVAERLGLEKSIIVSAQSRLTGGDERIETALNELRDQKIRLERDRMEAGKTIAEVKRLEEETRLAHDRIAEREKELGKTVKRKLATDLANARRAISEMVEKAQASSKDKAALKVIREEVEKMANETRWAAAPKGNIAKDELKAGDEVYVVSLERSGRLESNPADGRVEVAFGSMRVTANVDDVVGIKKGSDRSRNVSVAYASAPKGVKRDQNENRDLDIRGVRVEEGVERLVKFLDDAIKNDVAQIRIIHGKGTGALRSAVREYLQESPYVESFATEELNMGGDGVTVVVLRG</sequence>
<dbReference type="GO" id="GO:0005524">
    <property type="term" value="F:ATP binding"/>
    <property type="evidence" value="ECO:0007669"/>
    <property type="project" value="UniProtKB-KW"/>
</dbReference>
<dbReference type="InterPro" id="IPR000432">
    <property type="entry name" value="DNA_mismatch_repair_MutS_C"/>
</dbReference>
<dbReference type="GO" id="GO:0004519">
    <property type="term" value="F:endonuclease activity"/>
    <property type="evidence" value="ECO:0007669"/>
    <property type="project" value="UniProtKB-KW"/>
</dbReference>
<proteinExistence type="inferred from homology"/>
<dbReference type="FunFam" id="3.40.50.300:FF:000830">
    <property type="entry name" value="Endonuclease MutS2"/>
    <property type="match status" value="1"/>
</dbReference>
<keyword evidence="1" id="KW-0540">Nuclease</keyword>
<dbReference type="PANTHER" id="PTHR48466">
    <property type="entry name" value="OS10G0509000 PROTEIN-RELATED"/>
    <property type="match status" value="1"/>
</dbReference>
<dbReference type="InterPro" id="IPR002625">
    <property type="entry name" value="Smr_dom"/>
</dbReference>
<evidence type="ECO:0000256" key="3">
    <source>
        <dbReference type="ARBA" id="ARBA00022741"/>
    </source>
</evidence>
<keyword evidence="6" id="KW-0067">ATP-binding</keyword>
<protein>
    <submittedName>
        <fullName evidence="11">Recombination inhibitory protein MutS2</fullName>
    </submittedName>
</protein>
<dbReference type="GO" id="GO:0016887">
    <property type="term" value="F:ATP hydrolysis activity"/>
    <property type="evidence" value="ECO:0007669"/>
    <property type="project" value="InterPro"/>
</dbReference>
<evidence type="ECO:0000256" key="8">
    <source>
        <dbReference type="ARBA" id="ARBA00023125"/>
    </source>
</evidence>
<keyword evidence="2" id="KW-0699">rRNA-binding</keyword>
<dbReference type="SMART" id="SM00463">
    <property type="entry name" value="SMR"/>
    <property type="match status" value="1"/>
</dbReference>
<reference evidence="11" key="1">
    <citation type="submission" date="2018-06" db="EMBL/GenBank/DDBJ databases">
        <authorList>
            <person name="Zhirakovskaya E."/>
        </authorList>
    </citation>
    <scope>NUCLEOTIDE SEQUENCE</scope>
</reference>
<dbReference type="NCBIfam" id="TIGR01069">
    <property type="entry name" value="mutS2"/>
    <property type="match status" value="1"/>
</dbReference>
<dbReference type="InterPro" id="IPR046893">
    <property type="entry name" value="MSSS"/>
</dbReference>
<dbReference type="GO" id="GO:0006298">
    <property type="term" value="P:mismatch repair"/>
    <property type="evidence" value="ECO:0007669"/>
    <property type="project" value="InterPro"/>
</dbReference>
<evidence type="ECO:0000313" key="11">
    <source>
        <dbReference type="EMBL" id="VAX24316.1"/>
    </source>
</evidence>
<dbReference type="SMART" id="SM00533">
    <property type="entry name" value="MUTSd"/>
    <property type="match status" value="1"/>
</dbReference>
<dbReference type="InterPro" id="IPR036063">
    <property type="entry name" value="Smr_dom_sf"/>
</dbReference>
<evidence type="ECO:0000259" key="10">
    <source>
        <dbReference type="PROSITE" id="PS50828"/>
    </source>
</evidence>
<gene>
    <name evidence="11" type="ORF">MNBD_NITROSPINAE04-1051</name>
</gene>
<accession>A0A3B1C1D4</accession>
<keyword evidence="5" id="KW-0378">Hydrolase</keyword>
<dbReference type="Gene3D" id="3.30.1370.110">
    <property type="match status" value="1"/>
</dbReference>
<keyword evidence="8" id="KW-0238">DNA-binding</keyword>
<keyword evidence="4" id="KW-0255">Endonuclease</keyword>
<dbReference type="GO" id="GO:0019843">
    <property type="term" value="F:rRNA binding"/>
    <property type="evidence" value="ECO:0007669"/>
    <property type="project" value="UniProtKB-KW"/>
</dbReference>
<dbReference type="GO" id="GO:0140664">
    <property type="term" value="F:ATP-dependent DNA damage sensor activity"/>
    <property type="evidence" value="ECO:0007669"/>
    <property type="project" value="InterPro"/>
</dbReference>
<dbReference type="InterPro" id="IPR005747">
    <property type="entry name" value="MutS2"/>
</dbReference>
<dbReference type="GO" id="GO:0030983">
    <property type="term" value="F:mismatched DNA binding"/>
    <property type="evidence" value="ECO:0007669"/>
    <property type="project" value="InterPro"/>
</dbReference>